<feature type="signal peptide" evidence="11">
    <location>
        <begin position="1"/>
        <end position="26"/>
    </location>
</feature>
<feature type="transmembrane region" description="Helical" evidence="10">
    <location>
        <begin position="339"/>
        <end position="361"/>
    </location>
</feature>
<evidence type="ECO:0000256" key="1">
    <source>
        <dbReference type="ARBA" id="ARBA00004141"/>
    </source>
</evidence>
<feature type="region of interest" description="Disordered" evidence="9">
    <location>
        <begin position="67"/>
        <end position="87"/>
    </location>
</feature>
<evidence type="ECO:0000256" key="11">
    <source>
        <dbReference type="SAM" id="SignalP"/>
    </source>
</evidence>
<evidence type="ECO:0000313" key="14">
    <source>
        <dbReference type="Proteomes" id="UP000298416"/>
    </source>
</evidence>
<keyword evidence="5 11" id="KW-0732">Signal</keyword>
<dbReference type="Gene3D" id="1.20.1530.20">
    <property type="match status" value="2"/>
</dbReference>
<feature type="domain" description="Cation/H+ exchanger transmembrane" evidence="12">
    <location>
        <begin position="415"/>
        <end position="611"/>
    </location>
</feature>
<evidence type="ECO:0000256" key="4">
    <source>
        <dbReference type="ARBA" id="ARBA00022692"/>
    </source>
</evidence>
<keyword evidence="6 10" id="KW-1133">Transmembrane helix</keyword>
<keyword evidence="14" id="KW-1185">Reference proteome</keyword>
<dbReference type="Pfam" id="PF00999">
    <property type="entry name" value="Na_H_Exchanger"/>
    <property type="match status" value="2"/>
</dbReference>
<organism evidence="13">
    <name type="scientific">Salvia splendens</name>
    <name type="common">Scarlet sage</name>
    <dbReference type="NCBI Taxonomy" id="180675"/>
    <lineage>
        <taxon>Eukaryota</taxon>
        <taxon>Viridiplantae</taxon>
        <taxon>Streptophyta</taxon>
        <taxon>Embryophyta</taxon>
        <taxon>Tracheophyta</taxon>
        <taxon>Spermatophyta</taxon>
        <taxon>Magnoliopsida</taxon>
        <taxon>eudicotyledons</taxon>
        <taxon>Gunneridae</taxon>
        <taxon>Pentapetalae</taxon>
        <taxon>asterids</taxon>
        <taxon>lamiids</taxon>
        <taxon>Lamiales</taxon>
        <taxon>Lamiaceae</taxon>
        <taxon>Nepetoideae</taxon>
        <taxon>Mentheae</taxon>
        <taxon>Salviinae</taxon>
        <taxon>Salvia</taxon>
        <taxon>Salvia subgen. Calosphace</taxon>
        <taxon>core Calosphace</taxon>
    </lineage>
</organism>
<evidence type="ECO:0000256" key="9">
    <source>
        <dbReference type="SAM" id="MobiDB-lite"/>
    </source>
</evidence>
<feature type="transmembrane region" description="Helical" evidence="10">
    <location>
        <begin position="166"/>
        <end position="194"/>
    </location>
</feature>
<feature type="transmembrane region" description="Helical" evidence="10">
    <location>
        <begin position="242"/>
        <end position="265"/>
    </location>
</feature>
<reference evidence="13" key="2">
    <citation type="submission" date="2020-08" db="EMBL/GenBank/DDBJ databases">
        <title>Plant Genome Project.</title>
        <authorList>
            <person name="Zhang R.-G."/>
        </authorList>
    </citation>
    <scope>NUCLEOTIDE SEQUENCE</scope>
    <source>
        <strain evidence="13">Huo1</strain>
        <tissue evidence="13">Leaf</tissue>
    </source>
</reference>
<gene>
    <name evidence="13" type="ORF">SASPL_149687</name>
</gene>
<dbReference type="AlphaFoldDB" id="A0A8X8WCN1"/>
<accession>A0A8X8WCN1</accession>
<keyword evidence="2" id="KW-0813">Transport</keyword>
<evidence type="ECO:0000256" key="8">
    <source>
        <dbReference type="ARBA" id="ARBA00023136"/>
    </source>
</evidence>
<evidence type="ECO:0000256" key="5">
    <source>
        <dbReference type="ARBA" id="ARBA00022729"/>
    </source>
</evidence>
<feature type="transmembrane region" description="Helical" evidence="10">
    <location>
        <begin position="561"/>
        <end position="579"/>
    </location>
</feature>
<feature type="transmembrane region" description="Helical" evidence="10">
    <location>
        <begin position="414"/>
        <end position="431"/>
    </location>
</feature>
<evidence type="ECO:0000259" key="12">
    <source>
        <dbReference type="Pfam" id="PF00999"/>
    </source>
</evidence>
<comment type="caution">
    <text evidence="13">The sequence shown here is derived from an EMBL/GenBank/DDBJ whole genome shotgun (WGS) entry which is preliminary data.</text>
</comment>
<feature type="domain" description="Cation/H+ exchanger transmembrane" evidence="12">
    <location>
        <begin position="170"/>
        <end position="377"/>
    </location>
</feature>
<name>A0A8X8WCN1_SALSN</name>
<keyword evidence="3" id="KW-0050">Antiport</keyword>
<evidence type="ECO:0000256" key="3">
    <source>
        <dbReference type="ARBA" id="ARBA00022449"/>
    </source>
</evidence>
<dbReference type="PANTHER" id="PTHR16254">
    <property type="entry name" value="POTASSIUM/PROTON ANTIPORTER-RELATED"/>
    <property type="match status" value="1"/>
</dbReference>
<reference evidence="13" key="1">
    <citation type="submission" date="2018-01" db="EMBL/GenBank/DDBJ databases">
        <authorList>
            <person name="Mao J.F."/>
        </authorList>
    </citation>
    <scope>NUCLEOTIDE SEQUENCE</scope>
    <source>
        <strain evidence="13">Huo1</strain>
        <tissue evidence="13">Leaf</tissue>
    </source>
</reference>
<feature type="chain" id="PRO_5036444926" description="Cation/H+ exchanger transmembrane domain-containing protein" evidence="11">
    <location>
        <begin position="27"/>
        <end position="643"/>
    </location>
</feature>
<evidence type="ECO:0000256" key="7">
    <source>
        <dbReference type="ARBA" id="ARBA00023065"/>
    </source>
</evidence>
<keyword evidence="8 10" id="KW-0472">Membrane</keyword>
<evidence type="ECO:0000256" key="10">
    <source>
        <dbReference type="SAM" id="Phobius"/>
    </source>
</evidence>
<dbReference type="Proteomes" id="UP000298416">
    <property type="component" value="Unassembled WGS sequence"/>
</dbReference>
<proteinExistence type="predicted"/>
<evidence type="ECO:0000256" key="2">
    <source>
        <dbReference type="ARBA" id="ARBA00022448"/>
    </source>
</evidence>
<protein>
    <recommendedName>
        <fullName evidence="12">Cation/H+ exchanger transmembrane domain-containing protein</fullName>
    </recommendedName>
</protein>
<dbReference type="GO" id="GO:0016020">
    <property type="term" value="C:membrane"/>
    <property type="evidence" value="ECO:0007669"/>
    <property type="project" value="UniProtKB-SubCell"/>
</dbReference>
<dbReference type="InterPro" id="IPR045158">
    <property type="entry name" value="KEA4/5/6-like"/>
</dbReference>
<dbReference type="PANTHER" id="PTHR16254:SF20">
    <property type="entry name" value="K(+) EFFLUX ANTIPORTER 5"/>
    <property type="match status" value="1"/>
</dbReference>
<keyword evidence="4 10" id="KW-0812">Transmembrane</keyword>
<evidence type="ECO:0000256" key="6">
    <source>
        <dbReference type="ARBA" id="ARBA00022989"/>
    </source>
</evidence>
<evidence type="ECO:0000313" key="13">
    <source>
        <dbReference type="EMBL" id="KAG6391923.1"/>
    </source>
</evidence>
<comment type="subcellular location">
    <subcellularLocation>
        <location evidence="1">Membrane</location>
        <topology evidence="1">Multi-pass membrane protein</topology>
    </subcellularLocation>
</comment>
<feature type="transmembrane region" description="Helical" evidence="10">
    <location>
        <begin position="591"/>
        <end position="613"/>
    </location>
</feature>
<dbReference type="InterPro" id="IPR006153">
    <property type="entry name" value="Cation/H_exchanger_TM"/>
</dbReference>
<dbReference type="EMBL" id="PNBA02000019">
    <property type="protein sequence ID" value="KAG6391923.1"/>
    <property type="molecule type" value="Genomic_DNA"/>
</dbReference>
<sequence length="643" mass="70889">MGIRKDRGIVIMIPLILIFCAESSYSARSKQEIRDEFFGDLIHNTTTTEDGDASIAKMFDRVLEKEFSETDKPESSGESSFNSSVADQQAELETVAKITHEKIKKNESIEANGTKPFQFQDVFSLETEDSDDVETLIDRKDNVFVMSNKKSKYPVLQVDFRLISDLVVVIVSAATGGIIFSCLGQPVIVGYLLAGSIIGPGGLKFISEMVQVETVAQFGVVFLLFGLGLEFSLAKLKVVGPVAVLGGLLQIIILIFLCGMTALLCEAKLSEGVFVGCFLSMSSTAVVVKFLVEQNSSNALHGQVTIGTLIFQDCAVGLLFALLPVLGGNSGLLRGMISMGKLLLTLFMYLIVASILTWSFVPRFLKLMMQLSSQVTPFMCFFNYILHLDLGFGFLQSDNLHEEKKRKEKMPRKLFTLLYVVLTEFFMFKTLENWEPFILLMKLCMSDIQTNELYQLATVAFCLISAWCSDKLGLSLELGSFVAGIMISTTEFTQHTLNQVEPVRNLFAALFLSSIGMLIHVQFLWAHVDILLVSVILVVVVKTTVAAGITKAFGYNLKASIVVGVLLAQIGEFAFVLLSRASNLHIVEGNMYLLLLGTTALSLVATPILFKLIPALMHLGVLMHWFPSEAIDKEDKIPIVRST</sequence>
<feature type="transmembrane region" description="Helical" evidence="10">
    <location>
        <begin position="272"/>
        <end position="292"/>
    </location>
</feature>
<feature type="transmembrane region" description="Helical" evidence="10">
    <location>
        <begin position="304"/>
        <end position="327"/>
    </location>
</feature>
<dbReference type="InterPro" id="IPR038770">
    <property type="entry name" value="Na+/solute_symporter_sf"/>
</dbReference>
<feature type="transmembrane region" description="Helical" evidence="10">
    <location>
        <begin position="215"/>
        <end position="236"/>
    </location>
</feature>
<keyword evidence="7" id="KW-0406">Ion transport</keyword>
<dbReference type="GO" id="GO:0015386">
    <property type="term" value="F:potassium:proton antiporter activity"/>
    <property type="evidence" value="ECO:0007669"/>
    <property type="project" value="InterPro"/>
</dbReference>